<evidence type="ECO:0000313" key="6">
    <source>
        <dbReference type="Proteomes" id="UP000288805"/>
    </source>
</evidence>
<evidence type="ECO:0000256" key="2">
    <source>
        <dbReference type="ARBA" id="ARBA00023054"/>
    </source>
</evidence>
<gene>
    <name evidence="5" type="primary">FPP3</name>
    <name evidence="5" type="ORF">CK203_012503</name>
</gene>
<sequence>MEKRKWLWKRKSSEKSPGETESSGSISSHSEDTRMTSCFQSCLNCLLLYISSTKAPVKGFTSEGPSNRSWEQYEFQLIDLRTVLKNVAKEDEANMIISPDSGVAGNGEKFYRLGRHFTLVEAVSYTFGEVGGSSGVTCKDVLAIFKLACMVSWIPCLPTVPLFAFLLEIQDTPLRHMLDALHILIQWVFLCTYKDILGNDGLKSSPNHSTQSPEVTSKVATSGDEVNDNVKSLTEKLSAALLNVGAKDDLVKQHAKVAEEAVAVQENLVLEDRVSRLDGALKECVRQLRQAREEQEEKISEAVVKKTREWESTKFELESQLLELQTQVDAAKAEPPVPFDPDLCHMLQALEKQNSALKYELLSQSEELQALEKENSTLKLELLSQSEELEIRTIERD</sequence>
<feature type="coiled-coil region" evidence="3">
    <location>
        <begin position="274"/>
        <end position="388"/>
    </location>
</feature>
<proteinExistence type="inferred from homology"/>
<accession>A0A438KMF2</accession>
<feature type="compositionally biased region" description="Basic and acidic residues" evidence="4">
    <location>
        <begin position="1"/>
        <end position="18"/>
    </location>
</feature>
<dbReference type="PANTHER" id="PTHR31580:SF5">
    <property type="entry name" value="FILAMENT-LIKE PLANT PROTEIN 1-RELATED"/>
    <property type="match status" value="1"/>
</dbReference>
<feature type="region of interest" description="Disordered" evidence="4">
    <location>
        <begin position="1"/>
        <end position="31"/>
    </location>
</feature>
<feature type="compositionally biased region" description="Low complexity" evidence="4">
    <location>
        <begin position="19"/>
        <end position="28"/>
    </location>
</feature>
<dbReference type="AlphaFoldDB" id="A0A438KMF2"/>
<reference evidence="5 6" key="1">
    <citation type="journal article" date="2018" name="PLoS Genet.">
        <title>Population sequencing reveals clonal diversity and ancestral inbreeding in the grapevine cultivar Chardonnay.</title>
        <authorList>
            <person name="Roach M.J."/>
            <person name="Johnson D.L."/>
            <person name="Bohlmann J."/>
            <person name="van Vuuren H.J."/>
            <person name="Jones S.J."/>
            <person name="Pretorius I.S."/>
            <person name="Schmidt S.A."/>
            <person name="Borneman A.R."/>
        </authorList>
    </citation>
    <scope>NUCLEOTIDE SEQUENCE [LARGE SCALE GENOMIC DNA]</scope>
    <source>
        <strain evidence="6">cv. Chardonnay</strain>
        <tissue evidence="5">Leaf</tissue>
    </source>
</reference>
<comment type="similarity">
    <text evidence="1">Belongs to the FPP family.</text>
</comment>
<evidence type="ECO:0000313" key="5">
    <source>
        <dbReference type="EMBL" id="RVX22383.1"/>
    </source>
</evidence>
<dbReference type="PANTHER" id="PTHR31580">
    <property type="entry name" value="FILAMENT-LIKE PLANT PROTEIN 4"/>
    <property type="match status" value="1"/>
</dbReference>
<organism evidence="5 6">
    <name type="scientific">Vitis vinifera</name>
    <name type="common">Grape</name>
    <dbReference type="NCBI Taxonomy" id="29760"/>
    <lineage>
        <taxon>Eukaryota</taxon>
        <taxon>Viridiplantae</taxon>
        <taxon>Streptophyta</taxon>
        <taxon>Embryophyta</taxon>
        <taxon>Tracheophyta</taxon>
        <taxon>Spermatophyta</taxon>
        <taxon>Magnoliopsida</taxon>
        <taxon>eudicotyledons</taxon>
        <taxon>Gunneridae</taxon>
        <taxon>Pentapetalae</taxon>
        <taxon>rosids</taxon>
        <taxon>Vitales</taxon>
        <taxon>Vitaceae</taxon>
        <taxon>Viteae</taxon>
        <taxon>Vitis</taxon>
    </lineage>
</organism>
<dbReference type="EMBL" id="QGNW01000003">
    <property type="protein sequence ID" value="RVX22383.1"/>
    <property type="molecule type" value="Genomic_DNA"/>
</dbReference>
<dbReference type="Pfam" id="PF05911">
    <property type="entry name" value="FPP"/>
    <property type="match status" value="1"/>
</dbReference>
<comment type="caution">
    <text evidence="5">The sequence shown here is derived from an EMBL/GenBank/DDBJ whole genome shotgun (WGS) entry which is preliminary data.</text>
</comment>
<protein>
    <submittedName>
        <fullName evidence="5">Filament-like plant protein 3</fullName>
    </submittedName>
</protein>
<evidence type="ECO:0000256" key="3">
    <source>
        <dbReference type="SAM" id="Coils"/>
    </source>
</evidence>
<dbReference type="InterPro" id="IPR008587">
    <property type="entry name" value="FPP_plant"/>
</dbReference>
<name>A0A438KMF2_VITVI</name>
<evidence type="ECO:0000256" key="1">
    <source>
        <dbReference type="ARBA" id="ARBA00005921"/>
    </source>
</evidence>
<evidence type="ECO:0000256" key="4">
    <source>
        <dbReference type="SAM" id="MobiDB-lite"/>
    </source>
</evidence>
<dbReference type="Proteomes" id="UP000288805">
    <property type="component" value="Unassembled WGS sequence"/>
</dbReference>
<keyword evidence="2 3" id="KW-0175">Coiled coil</keyword>